<dbReference type="InterPro" id="IPR022451">
    <property type="entry name" value="CHP03829_YokU"/>
</dbReference>
<name>A0A9X2I577_9BACI</name>
<dbReference type="AlphaFoldDB" id="A0A9X2I577"/>
<organism evidence="1 2">
    <name type="scientific">Halalkalibacter alkaliphilus</name>
    <dbReference type="NCBI Taxonomy" id="2917993"/>
    <lineage>
        <taxon>Bacteria</taxon>
        <taxon>Bacillati</taxon>
        <taxon>Bacillota</taxon>
        <taxon>Bacilli</taxon>
        <taxon>Bacillales</taxon>
        <taxon>Bacillaceae</taxon>
        <taxon>Halalkalibacter</taxon>
    </lineage>
</organism>
<dbReference type="EMBL" id="JAKRYL010000015">
    <property type="protein sequence ID" value="MCL7748461.1"/>
    <property type="molecule type" value="Genomic_DNA"/>
</dbReference>
<dbReference type="NCBIfam" id="TIGR03831">
    <property type="entry name" value="YgiT_finger"/>
    <property type="match status" value="1"/>
</dbReference>
<sequence>MKCEWCGQHEAEEINCTVYWELPDGTRAIEITDTPGMECKSCGMEYQAEEIIQEIEDQLLLIDTTKLDKSISYEQLMKKKRFLKYNYFRF</sequence>
<keyword evidence="2" id="KW-1185">Reference proteome</keyword>
<dbReference type="CDD" id="cd12870">
    <property type="entry name" value="MqsA"/>
    <property type="match status" value="1"/>
</dbReference>
<evidence type="ECO:0000313" key="1">
    <source>
        <dbReference type="EMBL" id="MCL7748461.1"/>
    </source>
</evidence>
<dbReference type="Pfam" id="PF14122">
    <property type="entry name" value="YokU"/>
    <property type="match status" value="1"/>
</dbReference>
<evidence type="ECO:0000313" key="2">
    <source>
        <dbReference type="Proteomes" id="UP001139150"/>
    </source>
</evidence>
<comment type="caution">
    <text evidence="1">The sequence shown here is derived from an EMBL/GenBank/DDBJ whole genome shotgun (WGS) entry which is preliminary data.</text>
</comment>
<gene>
    <name evidence="1" type="ORF">MF646_15130</name>
</gene>
<accession>A0A9X2I577</accession>
<dbReference type="Proteomes" id="UP001139150">
    <property type="component" value="Unassembled WGS sequence"/>
</dbReference>
<dbReference type="InterPro" id="IPR022453">
    <property type="entry name" value="Znf_MqsA-type"/>
</dbReference>
<proteinExistence type="predicted"/>
<protein>
    <submittedName>
        <fullName evidence="1">YokU family protein</fullName>
    </submittedName>
</protein>
<reference evidence="1" key="1">
    <citation type="submission" date="2022-02" db="EMBL/GenBank/DDBJ databases">
        <title>Halalkalibacter sp. nov. isolated from Lonar Lake, India.</title>
        <authorList>
            <person name="Joshi A."/>
            <person name="Thite S."/>
            <person name="Lodha T."/>
        </authorList>
    </citation>
    <scope>NUCLEOTIDE SEQUENCE</scope>
    <source>
        <strain evidence="1">MEB205</strain>
    </source>
</reference>
<dbReference type="RefSeq" id="WP_250097350.1">
    <property type="nucleotide sequence ID" value="NZ_JAKRYL010000015.1"/>
</dbReference>
<dbReference type="NCBIfam" id="TIGR03829">
    <property type="entry name" value="YokU_near_AblA"/>
    <property type="match status" value="1"/>
</dbReference>